<protein>
    <recommendedName>
        <fullName evidence="1">Stage 0 sporulation protein A homolog</fullName>
    </recommendedName>
</protein>
<proteinExistence type="predicted"/>
<feature type="modified residue" description="4-aspartylphosphate" evidence="3">
    <location>
        <position position="58"/>
    </location>
</feature>
<comment type="caution">
    <text evidence="5">The sequence shown here is derived from an EMBL/GenBank/DDBJ whole genome shotgun (WGS) entry which is preliminary data.</text>
</comment>
<dbReference type="AlphaFoldDB" id="A0A4R2LCY4"/>
<dbReference type="PROSITE" id="PS50110">
    <property type="entry name" value="RESPONSE_REGULATORY"/>
    <property type="match status" value="1"/>
</dbReference>
<evidence type="ECO:0000313" key="6">
    <source>
        <dbReference type="Proteomes" id="UP000295711"/>
    </source>
</evidence>
<dbReference type="RefSeq" id="WP_132088384.1">
    <property type="nucleotide sequence ID" value="NZ_JANKAQ010000001.1"/>
</dbReference>
<reference evidence="5 6" key="1">
    <citation type="submission" date="2019-03" db="EMBL/GenBank/DDBJ databases">
        <title>Genomic Encyclopedia of Type Strains, Phase IV (KMG-IV): sequencing the most valuable type-strain genomes for metagenomic binning, comparative biology and taxonomic classification.</title>
        <authorList>
            <person name="Goeker M."/>
        </authorList>
    </citation>
    <scope>NUCLEOTIDE SEQUENCE [LARGE SCALE GENOMIC DNA]</scope>
    <source>
        <strain evidence="5 6">DSM 28559</strain>
    </source>
</reference>
<dbReference type="Gene3D" id="2.40.50.1020">
    <property type="entry name" value="LytTr DNA-binding domain"/>
    <property type="match status" value="1"/>
</dbReference>
<evidence type="ECO:0000256" key="1">
    <source>
        <dbReference type="ARBA" id="ARBA00018672"/>
    </source>
</evidence>
<evidence type="ECO:0000259" key="4">
    <source>
        <dbReference type="PROSITE" id="PS50110"/>
    </source>
</evidence>
<dbReference type="GO" id="GO:0000156">
    <property type="term" value="F:phosphorelay response regulator activity"/>
    <property type="evidence" value="ECO:0007669"/>
    <property type="project" value="InterPro"/>
</dbReference>
<organism evidence="5 6">
    <name type="scientific">Frisingicoccus caecimuris</name>
    <dbReference type="NCBI Taxonomy" id="1796636"/>
    <lineage>
        <taxon>Bacteria</taxon>
        <taxon>Bacillati</taxon>
        <taxon>Bacillota</taxon>
        <taxon>Clostridia</taxon>
        <taxon>Lachnospirales</taxon>
        <taxon>Lachnospiraceae</taxon>
        <taxon>Frisingicoccus</taxon>
    </lineage>
</organism>
<dbReference type="SUPFAM" id="SSF52172">
    <property type="entry name" value="CheY-like"/>
    <property type="match status" value="1"/>
</dbReference>
<sequence>MIKVAIVDDDETVLEQARACIEGIDDLPEDVEISTFCGAEAFLSKIGPDDICQVLFTDIQMNGMGGIELGTIIQEKFPHIYLIFLTSFSHYAADSYTVDAYQYILKQQMGERIPLVMRKLIFKIQKERKKFRIIETANGGNKIFYQDIICIKKVKGSKYVEYVTLYGIFRERITLEQLMLEINSKEFILAERGYIVNIGHIVQVKGNVINMINGEQIVISRGRLADVRMKINEQWGEL</sequence>
<dbReference type="InterPro" id="IPR001789">
    <property type="entry name" value="Sig_transdc_resp-reg_receiver"/>
</dbReference>
<dbReference type="InterPro" id="IPR007492">
    <property type="entry name" value="LytTR_DNA-bd_dom"/>
</dbReference>
<feature type="domain" description="Response regulatory" evidence="4">
    <location>
        <begin position="3"/>
        <end position="121"/>
    </location>
</feature>
<dbReference type="Pfam" id="PF00072">
    <property type="entry name" value="Response_reg"/>
    <property type="match status" value="1"/>
</dbReference>
<keyword evidence="6" id="KW-1185">Reference proteome</keyword>
<dbReference type="SMART" id="SM00850">
    <property type="entry name" value="LytTR"/>
    <property type="match status" value="1"/>
</dbReference>
<dbReference type="Proteomes" id="UP000295711">
    <property type="component" value="Unassembled WGS sequence"/>
</dbReference>
<comment type="function">
    <text evidence="2">May play the central regulatory role in sporulation. It may be an element of the effector pathway responsible for the activation of sporulation genes in response to nutritional stress. Spo0A may act in concert with spo0H (a sigma factor) to control the expression of some genes that are critical to the sporulation process.</text>
</comment>
<dbReference type="PANTHER" id="PTHR37299:SF1">
    <property type="entry name" value="STAGE 0 SPORULATION PROTEIN A HOMOLOG"/>
    <property type="match status" value="1"/>
</dbReference>
<evidence type="ECO:0000256" key="2">
    <source>
        <dbReference type="ARBA" id="ARBA00024867"/>
    </source>
</evidence>
<accession>A0A4R2LCY4</accession>
<dbReference type="EMBL" id="SLXA01000002">
    <property type="protein sequence ID" value="TCO85720.1"/>
    <property type="molecule type" value="Genomic_DNA"/>
</dbReference>
<evidence type="ECO:0000313" key="5">
    <source>
        <dbReference type="EMBL" id="TCO85720.1"/>
    </source>
</evidence>
<name>A0A4R2LCY4_9FIRM</name>
<evidence type="ECO:0000256" key="3">
    <source>
        <dbReference type="PROSITE-ProRule" id="PRU00169"/>
    </source>
</evidence>
<dbReference type="InterPro" id="IPR011006">
    <property type="entry name" value="CheY-like_superfamily"/>
</dbReference>
<dbReference type="Gene3D" id="3.40.50.2300">
    <property type="match status" value="1"/>
</dbReference>
<dbReference type="OrthoDB" id="9779387at2"/>
<keyword evidence="3" id="KW-0597">Phosphoprotein</keyword>
<dbReference type="InterPro" id="IPR046947">
    <property type="entry name" value="LytR-like"/>
</dbReference>
<dbReference type="PANTHER" id="PTHR37299">
    <property type="entry name" value="TRANSCRIPTIONAL REGULATOR-RELATED"/>
    <property type="match status" value="1"/>
</dbReference>
<gene>
    <name evidence="5" type="ORF">EV212_10234</name>
</gene>
<dbReference type="GO" id="GO:0003677">
    <property type="term" value="F:DNA binding"/>
    <property type="evidence" value="ECO:0007669"/>
    <property type="project" value="InterPro"/>
</dbReference>
<dbReference type="Pfam" id="PF04397">
    <property type="entry name" value="LytTR"/>
    <property type="match status" value="1"/>
</dbReference>
<dbReference type="SMART" id="SM00448">
    <property type="entry name" value="REC"/>
    <property type="match status" value="1"/>
</dbReference>